<dbReference type="Proteomes" id="UP001595898">
    <property type="component" value="Unassembled WGS sequence"/>
</dbReference>
<protein>
    <submittedName>
        <fullName evidence="2">Universal stress protein</fullName>
    </submittedName>
</protein>
<proteinExistence type="predicted"/>
<dbReference type="Gene3D" id="3.40.50.620">
    <property type="entry name" value="HUPs"/>
    <property type="match status" value="1"/>
</dbReference>
<dbReference type="InterPro" id="IPR014729">
    <property type="entry name" value="Rossmann-like_a/b/a_fold"/>
</dbReference>
<accession>A0ABD5PPP8</accession>
<dbReference type="SUPFAM" id="SSF52402">
    <property type="entry name" value="Adenine nucleotide alpha hydrolases-like"/>
    <property type="match status" value="1"/>
</dbReference>
<evidence type="ECO:0000313" key="2">
    <source>
        <dbReference type="EMBL" id="MFC4542456.1"/>
    </source>
</evidence>
<keyword evidence="3" id="KW-1185">Reference proteome</keyword>
<dbReference type="Pfam" id="PF00582">
    <property type="entry name" value="Usp"/>
    <property type="match status" value="1"/>
</dbReference>
<gene>
    <name evidence="2" type="ORF">ACFO5R_11025</name>
</gene>
<feature type="domain" description="UspA" evidence="1">
    <location>
        <begin position="2"/>
        <end position="143"/>
    </location>
</feature>
<dbReference type="EMBL" id="JBHSFA010000005">
    <property type="protein sequence ID" value="MFC4542456.1"/>
    <property type="molecule type" value="Genomic_DNA"/>
</dbReference>
<reference evidence="2 3" key="1">
    <citation type="journal article" date="2019" name="Int. J. Syst. Evol. Microbiol.">
        <title>The Global Catalogue of Microorganisms (GCM) 10K type strain sequencing project: providing services to taxonomists for standard genome sequencing and annotation.</title>
        <authorList>
            <consortium name="The Broad Institute Genomics Platform"/>
            <consortium name="The Broad Institute Genome Sequencing Center for Infectious Disease"/>
            <person name="Wu L."/>
            <person name="Ma J."/>
        </authorList>
    </citation>
    <scope>NUCLEOTIDE SEQUENCE [LARGE SCALE GENOMIC DNA]</scope>
    <source>
        <strain evidence="2 3">WLHS5</strain>
    </source>
</reference>
<dbReference type="RefSeq" id="WP_250141853.1">
    <property type="nucleotide sequence ID" value="NZ_JALIQP010000004.1"/>
</dbReference>
<comment type="caution">
    <text evidence="2">The sequence shown here is derived from an EMBL/GenBank/DDBJ whole genome shotgun (WGS) entry which is preliminary data.</text>
</comment>
<evidence type="ECO:0000259" key="1">
    <source>
        <dbReference type="Pfam" id="PF00582"/>
    </source>
</evidence>
<sequence length="147" mass="15726">MDTILVPVPGHDKWSKETAEVLADIETDPEVFLLYTFTDEDVSTTSDNLGQSPESVDLDELASRKSAVRMASRALETAGIETNVVGASGDEDRGDAILSTIDDVDADRAYIFSRKRSPVGKAVFGSAIQDVLFESPVPIVVVPLAAV</sequence>
<organism evidence="2 3">
    <name type="scientific">Halosolutus amylolyticus</name>
    <dbReference type="NCBI Taxonomy" id="2932267"/>
    <lineage>
        <taxon>Archaea</taxon>
        <taxon>Methanobacteriati</taxon>
        <taxon>Methanobacteriota</taxon>
        <taxon>Stenosarchaea group</taxon>
        <taxon>Halobacteria</taxon>
        <taxon>Halobacteriales</taxon>
        <taxon>Natrialbaceae</taxon>
        <taxon>Halosolutus</taxon>
    </lineage>
</organism>
<dbReference type="AlphaFoldDB" id="A0ABD5PPP8"/>
<evidence type="ECO:0000313" key="3">
    <source>
        <dbReference type="Proteomes" id="UP001595898"/>
    </source>
</evidence>
<name>A0ABD5PPP8_9EURY</name>
<dbReference type="InterPro" id="IPR006016">
    <property type="entry name" value="UspA"/>
</dbReference>